<dbReference type="Proteomes" id="UP001529338">
    <property type="component" value="Unassembled WGS sequence"/>
</dbReference>
<keyword evidence="3 5" id="KW-0732">Signal</keyword>
<dbReference type="SUPFAM" id="SSF53850">
    <property type="entry name" value="Periplasmic binding protein-like II"/>
    <property type="match status" value="1"/>
</dbReference>
<protein>
    <submittedName>
        <fullName evidence="7">ABC transporter substrate-binding protein</fullName>
    </submittedName>
</protein>
<comment type="subcellular location">
    <subcellularLocation>
        <location evidence="1">Cell envelope</location>
    </subcellularLocation>
</comment>
<name>A0ABT7SD41_9CELL</name>
<dbReference type="SMART" id="SM00062">
    <property type="entry name" value="PBPb"/>
    <property type="match status" value="1"/>
</dbReference>
<reference evidence="7 8" key="1">
    <citation type="submission" date="2023-06" db="EMBL/GenBank/DDBJ databases">
        <title>Cellulomonas sp. MW4 Whole genome sequence.</title>
        <authorList>
            <person name="Park S."/>
        </authorList>
    </citation>
    <scope>NUCLEOTIDE SEQUENCE [LARGE SCALE GENOMIC DNA]</scope>
    <source>
        <strain evidence="7 8">MW4</strain>
    </source>
</reference>
<evidence type="ECO:0000313" key="7">
    <source>
        <dbReference type="EMBL" id="MDM7853487.1"/>
    </source>
</evidence>
<evidence type="ECO:0000313" key="8">
    <source>
        <dbReference type="Proteomes" id="UP001529338"/>
    </source>
</evidence>
<organism evidence="7 8">
    <name type="scientific">Cellulomonas alba</name>
    <dbReference type="NCBI Taxonomy" id="3053467"/>
    <lineage>
        <taxon>Bacteria</taxon>
        <taxon>Bacillati</taxon>
        <taxon>Actinomycetota</taxon>
        <taxon>Actinomycetes</taxon>
        <taxon>Micrococcales</taxon>
        <taxon>Cellulomonadaceae</taxon>
        <taxon>Cellulomonas</taxon>
    </lineage>
</organism>
<evidence type="ECO:0000259" key="6">
    <source>
        <dbReference type="SMART" id="SM00062"/>
    </source>
</evidence>
<sequence>MRTSPLLVAGALVATLTLAACGNGSSSGSSETGSTSGKFDVSSVKKDDTIAALLPDAIKSKGTLTVGSDTTYAPAEYIAEDGKTPVGYDVDLIKAIGNVLGVKADVQTAPFTGIIPAIGSKYDVGISSFTITAEREAKANMIEYFNAGEAYAVAKGNPKKIDPNDICGKIVGVQTGTVEDDELTKVITPKCTDAGKPAPQALKYAQQSDVTTALVGGKADLMFADSPIIAYAVAQTNGKLEQLGDVFESAPQGIVTSKSDDALTGAVQKAVQKLIDDGTYGKILAAWGNEVGAVKTATLNPSAS</sequence>
<dbReference type="PANTHER" id="PTHR35936">
    <property type="entry name" value="MEMBRANE-BOUND LYTIC MUREIN TRANSGLYCOSYLASE F"/>
    <property type="match status" value="1"/>
</dbReference>
<dbReference type="PROSITE" id="PS01039">
    <property type="entry name" value="SBP_BACTERIAL_3"/>
    <property type="match status" value="1"/>
</dbReference>
<dbReference type="RefSeq" id="WP_289453009.1">
    <property type="nucleotide sequence ID" value="NZ_JAUCGQ010000001.1"/>
</dbReference>
<feature type="signal peptide" evidence="5">
    <location>
        <begin position="1"/>
        <end position="19"/>
    </location>
</feature>
<dbReference type="EMBL" id="JAUCGQ010000001">
    <property type="protein sequence ID" value="MDM7853487.1"/>
    <property type="molecule type" value="Genomic_DNA"/>
</dbReference>
<comment type="similarity">
    <text evidence="2 4">Belongs to the bacterial solute-binding protein 3 family.</text>
</comment>
<dbReference type="PROSITE" id="PS51257">
    <property type="entry name" value="PROKAR_LIPOPROTEIN"/>
    <property type="match status" value="1"/>
</dbReference>
<proteinExistence type="inferred from homology"/>
<keyword evidence="8" id="KW-1185">Reference proteome</keyword>
<accession>A0ABT7SD41</accession>
<dbReference type="InterPro" id="IPR018313">
    <property type="entry name" value="SBP_3_CS"/>
</dbReference>
<feature type="domain" description="Solute-binding protein family 3/N-terminal" evidence="6">
    <location>
        <begin position="63"/>
        <end position="291"/>
    </location>
</feature>
<evidence type="ECO:0000256" key="1">
    <source>
        <dbReference type="ARBA" id="ARBA00004196"/>
    </source>
</evidence>
<dbReference type="Pfam" id="PF00497">
    <property type="entry name" value="SBP_bac_3"/>
    <property type="match status" value="1"/>
</dbReference>
<evidence type="ECO:0000256" key="2">
    <source>
        <dbReference type="ARBA" id="ARBA00010333"/>
    </source>
</evidence>
<evidence type="ECO:0000256" key="3">
    <source>
        <dbReference type="ARBA" id="ARBA00022729"/>
    </source>
</evidence>
<dbReference type="PANTHER" id="PTHR35936:SF17">
    <property type="entry name" value="ARGININE-BINDING EXTRACELLULAR PROTEIN ARTP"/>
    <property type="match status" value="1"/>
</dbReference>
<evidence type="ECO:0000256" key="5">
    <source>
        <dbReference type="SAM" id="SignalP"/>
    </source>
</evidence>
<evidence type="ECO:0000256" key="4">
    <source>
        <dbReference type="RuleBase" id="RU003744"/>
    </source>
</evidence>
<comment type="caution">
    <text evidence="7">The sequence shown here is derived from an EMBL/GenBank/DDBJ whole genome shotgun (WGS) entry which is preliminary data.</text>
</comment>
<feature type="chain" id="PRO_5045330409" evidence="5">
    <location>
        <begin position="20"/>
        <end position="304"/>
    </location>
</feature>
<dbReference type="CDD" id="cd01004">
    <property type="entry name" value="PBP2_MidA_like"/>
    <property type="match status" value="1"/>
</dbReference>
<dbReference type="InterPro" id="IPR001638">
    <property type="entry name" value="Solute-binding_3/MltF_N"/>
</dbReference>
<dbReference type="Gene3D" id="3.40.190.10">
    <property type="entry name" value="Periplasmic binding protein-like II"/>
    <property type="match status" value="2"/>
</dbReference>
<gene>
    <name evidence="7" type="ORF">QRT04_00970</name>
</gene>